<dbReference type="SUPFAM" id="SSF49384">
    <property type="entry name" value="Carbohydrate-binding domain"/>
    <property type="match status" value="1"/>
</dbReference>
<feature type="signal peptide" evidence="1">
    <location>
        <begin position="1"/>
        <end position="26"/>
    </location>
</feature>
<evidence type="ECO:0000313" key="5">
    <source>
        <dbReference type="Proteomes" id="UP001225906"/>
    </source>
</evidence>
<dbReference type="Pfam" id="PF00963">
    <property type="entry name" value="Cohesin"/>
    <property type="match status" value="1"/>
</dbReference>
<dbReference type="EMBL" id="JAVCAP010000028">
    <property type="protein sequence ID" value="MDP8568594.1"/>
    <property type="molecule type" value="Genomic_DNA"/>
</dbReference>
<reference evidence="5" key="1">
    <citation type="journal article" date="2019" name="Int. J. Syst. Evol. Microbiol.">
        <title>The Global Catalogue of Microorganisms (GCM) 10K type strain sequencing project: providing services to taxonomists for standard genome sequencing and annotation.</title>
        <authorList>
            <consortium name="The Broad Institute Genomics Platform"/>
            <consortium name="The Broad Institute Genome Sequencing Center for Infectious Disease"/>
            <person name="Wu L."/>
            <person name="Ma J."/>
        </authorList>
    </citation>
    <scope>NUCLEOTIDE SEQUENCE [LARGE SCALE GENOMIC DNA]</scope>
    <source>
        <strain evidence="5">VKM B-3159</strain>
    </source>
</reference>
<accession>A0ABT9JVK6</accession>
<evidence type="ECO:0000259" key="2">
    <source>
        <dbReference type="Pfam" id="PF00963"/>
    </source>
</evidence>
<protein>
    <submittedName>
        <fullName evidence="4">Cohesin domain-containing protein</fullName>
    </submittedName>
</protein>
<dbReference type="CDD" id="cd08547">
    <property type="entry name" value="Type_II_cohesin"/>
    <property type="match status" value="1"/>
</dbReference>
<dbReference type="RefSeq" id="WP_306390333.1">
    <property type="nucleotide sequence ID" value="NZ_JAVCAP010000028.1"/>
</dbReference>
<sequence>MFNMQIKSLAVILSLALSSLVTPASAAVTLNLIPSTTTVNAGNAFSVDVQIAGLESTEDLSAFDFNINFNASVLGFTSYTLGSQLGQLATFEATDSSSGNLGNGAINLSETSLLWDLSAQANVFTLATLYFVGNGVGNSALSFSNVTLGDAFGEPLVANLQTSAVTVTSVPEPETYAFLLSGFALVGLLRRRNNV</sequence>
<evidence type="ECO:0000259" key="3">
    <source>
        <dbReference type="Pfam" id="PF07589"/>
    </source>
</evidence>
<gene>
    <name evidence="4" type="ORF">Q9291_12110</name>
</gene>
<organism evidence="4 5">
    <name type="scientific">Methylophilus aquaticus</name>
    <dbReference type="NCBI Taxonomy" id="1971610"/>
    <lineage>
        <taxon>Bacteria</taxon>
        <taxon>Pseudomonadati</taxon>
        <taxon>Pseudomonadota</taxon>
        <taxon>Betaproteobacteria</taxon>
        <taxon>Nitrosomonadales</taxon>
        <taxon>Methylophilaceae</taxon>
        <taxon>Methylophilus</taxon>
    </lineage>
</organism>
<feature type="domain" description="Cohesin" evidence="2">
    <location>
        <begin position="33"/>
        <end position="90"/>
    </location>
</feature>
<proteinExistence type="predicted"/>
<comment type="caution">
    <text evidence="4">The sequence shown here is derived from an EMBL/GenBank/DDBJ whole genome shotgun (WGS) entry which is preliminary data.</text>
</comment>
<feature type="domain" description="Ice-binding protein C-terminal" evidence="3">
    <location>
        <begin position="169"/>
        <end position="192"/>
    </location>
</feature>
<feature type="chain" id="PRO_5047257281" evidence="1">
    <location>
        <begin position="27"/>
        <end position="195"/>
    </location>
</feature>
<evidence type="ECO:0000313" key="4">
    <source>
        <dbReference type="EMBL" id="MDP8568594.1"/>
    </source>
</evidence>
<evidence type="ECO:0000256" key="1">
    <source>
        <dbReference type="SAM" id="SignalP"/>
    </source>
</evidence>
<dbReference type="Pfam" id="PF07589">
    <property type="entry name" value="PEP-CTERM"/>
    <property type="match status" value="1"/>
</dbReference>
<dbReference type="InterPro" id="IPR013424">
    <property type="entry name" value="Ice-binding_C"/>
</dbReference>
<name>A0ABT9JVK6_9PROT</name>
<keyword evidence="1" id="KW-0732">Signal</keyword>
<dbReference type="InterPro" id="IPR002102">
    <property type="entry name" value="Cohesin_dom"/>
</dbReference>
<dbReference type="InterPro" id="IPR008965">
    <property type="entry name" value="CBM2/CBM3_carb-bd_dom_sf"/>
</dbReference>
<dbReference type="Proteomes" id="UP001225906">
    <property type="component" value="Unassembled WGS sequence"/>
</dbReference>
<dbReference type="Gene3D" id="2.60.40.680">
    <property type="match status" value="1"/>
</dbReference>
<keyword evidence="5" id="KW-1185">Reference proteome</keyword>